<keyword evidence="10" id="KW-1185">Reference proteome</keyword>
<name>A0A4U0WFG0_9PEZI</name>
<evidence type="ECO:0000259" key="8">
    <source>
        <dbReference type="PROSITE" id="PS50850"/>
    </source>
</evidence>
<accession>A0A4U0WFG0</accession>
<keyword evidence="4 7" id="KW-1133">Transmembrane helix</keyword>
<evidence type="ECO:0000256" key="7">
    <source>
        <dbReference type="SAM" id="Phobius"/>
    </source>
</evidence>
<dbReference type="STRING" id="331657.A0A4U0WFG0"/>
<feature type="transmembrane region" description="Helical" evidence="7">
    <location>
        <begin position="450"/>
        <end position="472"/>
    </location>
</feature>
<feature type="transmembrane region" description="Helical" evidence="7">
    <location>
        <begin position="247"/>
        <end position="266"/>
    </location>
</feature>
<evidence type="ECO:0000256" key="5">
    <source>
        <dbReference type="ARBA" id="ARBA00023136"/>
    </source>
</evidence>
<evidence type="ECO:0000256" key="2">
    <source>
        <dbReference type="ARBA" id="ARBA00022448"/>
    </source>
</evidence>
<dbReference type="Gene3D" id="1.20.1250.20">
    <property type="entry name" value="MFS general substrate transporter like domains"/>
    <property type="match status" value="1"/>
</dbReference>
<dbReference type="OrthoDB" id="3437016at2759"/>
<dbReference type="InterPro" id="IPR011701">
    <property type="entry name" value="MFS"/>
</dbReference>
<feature type="transmembrane region" description="Helical" evidence="7">
    <location>
        <begin position="381"/>
        <end position="400"/>
    </location>
</feature>
<dbReference type="GO" id="GO:0000329">
    <property type="term" value="C:fungal-type vacuole membrane"/>
    <property type="evidence" value="ECO:0007669"/>
    <property type="project" value="TreeGrafter"/>
</dbReference>
<dbReference type="PANTHER" id="PTHR23501:SF191">
    <property type="entry name" value="VACUOLAR BASIC AMINO ACID TRANSPORTER 4"/>
    <property type="match status" value="1"/>
</dbReference>
<feature type="transmembrane region" description="Helical" evidence="7">
    <location>
        <begin position="518"/>
        <end position="537"/>
    </location>
</feature>
<dbReference type="CDD" id="cd17502">
    <property type="entry name" value="MFS_Azr1_MDR_like"/>
    <property type="match status" value="1"/>
</dbReference>
<keyword evidence="2" id="KW-0813">Transport</keyword>
<dbReference type="SUPFAM" id="SSF103473">
    <property type="entry name" value="MFS general substrate transporter"/>
    <property type="match status" value="1"/>
</dbReference>
<keyword evidence="3 7" id="KW-0812">Transmembrane</keyword>
<feature type="compositionally biased region" description="Acidic residues" evidence="6">
    <location>
        <begin position="30"/>
        <end position="43"/>
    </location>
</feature>
<evidence type="ECO:0000256" key="6">
    <source>
        <dbReference type="SAM" id="MobiDB-lite"/>
    </source>
</evidence>
<feature type="transmembrane region" description="Helical" evidence="7">
    <location>
        <begin position="123"/>
        <end position="143"/>
    </location>
</feature>
<feature type="transmembrane region" description="Helical" evidence="7">
    <location>
        <begin position="210"/>
        <end position="235"/>
    </location>
</feature>
<dbReference type="Proteomes" id="UP000308768">
    <property type="component" value="Unassembled WGS sequence"/>
</dbReference>
<feature type="transmembrane region" description="Helical" evidence="7">
    <location>
        <begin position="412"/>
        <end position="438"/>
    </location>
</feature>
<dbReference type="GO" id="GO:0015174">
    <property type="term" value="F:basic amino acid transmembrane transporter activity"/>
    <property type="evidence" value="ECO:0007669"/>
    <property type="project" value="TreeGrafter"/>
</dbReference>
<organism evidence="9 10">
    <name type="scientific">Cryomyces minteri</name>
    <dbReference type="NCBI Taxonomy" id="331657"/>
    <lineage>
        <taxon>Eukaryota</taxon>
        <taxon>Fungi</taxon>
        <taxon>Dikarya</taxon>
        <taxon>Ascomycota</taxon>
        <taxon>Pezizomycotina</taxon>
        <taxon>Dothideomycetes</taxon>
        <taxon>Dothideomycetes incertae sedis</taxon>
        <taxon>Cryomyces</taxon>
    </lineage>
</organism>
<evidence type="ECO:0000256" key="4">
    <source>
        <dbReference type="ARBA" id="ARBA00022989"/>
    </source>
</evidence>
<sequence>MPGAHDVYEQNNTANERQPLLGSRQRSPSPDDEAAEQSSDGEEGTPIAEEPSTKMLVLTLGSIWVGVFLAALDSTIVATLSAPISTSFDSFTLFSWLASSYLIANAALQPLSGRLTDIFGRRAGLVASNVFFAAGNLICGLAKDEWVIILGRVVAGCGGGGLNAIASFVASDLVPLRKRGLWQGFGNICFGLGSGLGGVFGGFVNDRIGWRWAFLIQMPFVVVSGILVFFTVDIPVKVTDKSRIKRVDFLGASTLTAALVLLLLGLNSGGNIVPWTHPLVLTTLPLSAVALAIFVYVEDRVASEPIIPVRLLLDRTVASACLTNWFTSMAVFGLLYYGPIYFQVRGLSATAAGVRLIPQSLGASVGSLGSGLIMRATGRYYLLNLGIETALVAAFALVAATFNLTTPAWPPFIYFFLGGVGYGGILTVTLLALISAVEHRHQAVITSASYAFRSTGSTIGITVASAVFQNILKAELWSQFGDQPEASHVIDRIRDSIDEVKHLPPGWRDGVLETYMDALRGVWLTLFGLALLGGLSVKTARGRRLAISRPIRRITDGGIHAIMFNATGPWVRISLVPPLHGPVPATKLTARSLLLGSALAHAGPPPEPHTTRSSRIELAAEAEAEAEAVAAVAESASRTTSLEAATVAAAPVAEKASSFSISSSSSSRERKQHQ</sequence>
<dbReference type="GO" id="GO:0012505">
    <property type="term" value="C:endomembrane system"/>
    <property type="evidence" value="ECO:0007669"/>
    <property type="project" value="UniProtKB-SubCell"/>
</dbReference>
<dbReference type="PANTHER" id="PTHR23501">
    <property type="entry name" value="MAJOR FACILITATOR SUPERFAMILY"/>
    <property type="match status" value="1"/>
</dbReference>
<evidence type="ECO:0000256" key="3">
    <source>
        <dbReference type="ARBA" id="ARBA00022692"/>
    </source>
</evidence>
<evidence type="ECO:0000313" key="9">
    <source>
        <dbReference type="EMBL" id="TKA61554.1"/>
    </source>
</evidence>
<feature type="transmembrane region" description="Helical" evidence="7">
    <location>
        <begin position="93"/>
        <end position="111"/>
    </location>
</feature>
<feature type="transmembrane region" description="Helical" evidence="7">
    <location>
        <begin position="317"/>
        <end position="336"/>
    </location>
</feature>
<dbReference type="PROSITE" id="PS50850">
    <property type="entry name" value="MFS"/>
    <property type="match status" value="1"/>
</dbReference>
<feature type="region of interest" description="Disordered" evidence="6">
    <location>
        <begin position="649"/>
        <end position="674"/>
    </location>
</feature>
<feature type="transmembrane region" description="Helical" evidence="7">
    <location>
        <begin position="356"/>
        <end position="374"/>
    </location>
</feature>
<dbReference type="AlphaFoldDB" id="A0A4U0WFG0"/>
<feature type="domain" description="Major facilitator superfamily (MFS) profile" evidence="8">
    <location>
        <begin position="59"/>
        <end position="545"/>
    </location>
</feature>
<comment type="caution">
    <text evidence="9">The sequence shown here is derived from an EMBL/GenBank/DDBJ whole genome shotgun (WGS) entry which is preliminary data.</text>
</comment>
<feature type="transmembrane region" description="Helical" evidence="7">
    <location>
        <begin position="56"/>
        <end position="81"/>
    </location>
</feature>
<dbReference type="EMBL" id="NAJN01001719">
    <property type="protein sequence ID" value="TKA61554.1"/>
    <property type="molecule type" value="Genomic_DNA"/>
</dbReference>
<feature type="compositionally biased region" description="Low complexity" evidence="6">
    <location>
        <begin position="649"/>
        <end position="666"/>
    </location>
</feature>
<dbReference type="Pfam" id="PF07690">
    <property type="entry name" value="MFS_1"/>
    <property type="match status" value="1"/>
</dbReference>
<gene>
    <name evidence="9" type="ORF">B0A49_11826</name>
</gene>
<feature type="region of interest" description="Disordered" evidence="6">
    <location>
        <begin position="1"/>
        <end position="48"/>
    </location>
</feature>
<reference evidence="9 10" key="1">
    <citation type="submission" date="2017-03" db="EMBL/GenBank/DDBJ databases">
        <title>Genomes of endolithic fungi from Antarctica.</title>
        <authorList>
            <person name="Coleine C."/>
            <person name="Masonjones S."/>
            <person name="Stajich J.E."/>
        </authorList>
    </citation>
    <scope>NUCLEOTIDE SEQUENCE [LARGE SCALE GENOMIC DNA]</scope>
    <source>
        <strain evidence="9 10">CCFEE 5187</strain>
    </source>
</reference>
<protein>
    <recommendedName>
        <fullName evidence="8">Major facilitator superfamily (MFS) profile domain-containing protein</fullName>
    </recommendedName>
</protein>
<evidence type="ECO:0000256" key="1">
    <source>
        <dbReference type="ARBA" id="ARBA00004127"/>
    </source>
</evidence>
<proteinExistence type="predicted"/>
<keyword evidence="5 7" id="KW-0472">Membrane</keyword>
<evidence type="ECO:0000313" key="10">
    <source>
        <dbReference type="Proteomes" id="UP000308768"/>
    </source>
</evidence>
<dbReference type="InterPro" id="IPR036259">
    <property type="entry name" value="MFS_trans_sf"/>
</dbReference>
<dbReference type="InterPro" id="IPR020846">
    <property type="entry name" value="MFS_dom"/>
</dbReference>
<comment type="subcellular location">
    <subcellularLocation>
        <location evidence="1">Endomembrane system</location>
        <topology evidence="1">Multi-pass membrane protein</topology>
    </subcellularLocation>
</comment>
<feature type="transmembrane region" description="Helical" evidence="7">
    <location>
        <begin position="181"/>
        <end position="204"/>
    </location>
</feature>
<feature type="transmembrane region" description="Helical" evidence="7">
    <location>
        <begin position="149"/>
        <end position="169"/>
    </location>
</feature>
<feature type="transmembrane region" description="Helical" evidence="7">
    <location>
        <begin position="278"/>
        <end position="297"/>
    </location>
</feature>